<accession>A0A923JQR8</accession>
<dbReference type="RefSeq" id="WP_186643068.1">
    <property type="nucleotide sequence ID" value="NZ_JABWQX020000001.1"/>
</dbReference>
<reference evidence="1" key="2">
    <citation type="submission" date="2020-07" db="EMBL/GenBank/DDBJ databases">
        <authorList>
            <person name="Lood C."/>
            <person name="Girard L."/>
        </authorList>
    </citation>
    <scope>NUCLEOTIDE SEQUENCE</scope>
    <source>
        <strain evidence="1">SWRI102</strain>
    </source>
</reference>
<evidence type="ECO:0000313" key="1">
    <source>
        <dbReference type="EMBL" id="MBC3395116.1"/>
    </source>
</evidence>
<dbReference type="Proteomes" id="UP000659438">
    <property type="component" value="Unassembled WGS sequence"/>
</dbReference>
<dbReference type="EMBL" id="JABWQX020000001">
    <property type="protein sequence ID" value="MBV4553062.1"/>
    <property type="molecule type" value="Genomic_DNA"/>
</dbReference>
<dbReference type="AlphaFoldDB" id="A0A923JQR8"/>
<keyword evidence="3" id="KW-1185">Reference proteome</keyword>
<protein>
    <submittedName>
        <fullName evidence="2">Packaged DNA stabilization protein gp10</fullName>
    </submittedName>
</protein>
<organism evidence="1">
    <name type="scientific">Pseudomonas marvdashtae</name>
    <dbReference type="NCBI Taxonomy" id="2745500"/>
    <lineage>
        <taxon>Bacteria</taxon>
        <taxon>Pseudomonadati</taxon>
        <taxon>Pseudomonadota</taxon>
        <taxon>Gammaproteobacteria</taxon>
        <taxon>Pseudomonadales</taxon>
        <taxon>Pseudomonadaceae</taxon>
        <taxon>Pseudomonas</taxon>
    </lineage>
</organism>
<dbReference type="Pfam" id="PF11134">
    <property type="entry name" value="Phage_stabilise"/>
    <property type="match status" value="1"/>
</dbReference>
<reference evidence="2" key="3">
    <citation type="submission" date="2021-06" db="EMBL/GenBank/DDBJ databases">
        <title>Updating the genus Pseudomonas: Description of 43 new species and partition of the Pseudomonas putida group.</title>
        <authorList>
            <person name="Girard L."/>
            <person name="Lood C."/>
            <person name="Vandamme P."/>
            <person name="Rokni-Zadeh H."/>
            <person name="Van Noort V."/>
            <person name="Hofte M."/>
            <person name="Lavigne R."/>
            <person name="De Mot R."/>
        </authorList>
    </citation>
    <scope>NUCLEOTIDE SEQUENCE</scope>
    <source>
        <strain evidence="2">SWRI102</strain>
    </source>
</reference>
<name>A0A923JQR8_9PSED</name>
<sequence length="470" mass="52204">MPSQKIPITLIKGDKISDQTDYLDVLPENMYAVPKPIMGAAGFMMQHSGLTEYGTGSGPDRGGVWNERLQQHFRVSYTQFMIVNEDGTNQRFGNIPGSEQVSMPYSFNTQAVIGGGAFWLYDPVNGFRQILDPDIKTPIDGTWIDGYYFLTDGQYLYHTTLVDESVFDPLAFATAEFSPDPTLGVGKTADDKVIVFGRYTTEFFANVATTNFAFSRIQARALKIGIVATHAKCELKQSWYFVGSRKESDLGVHVLGVGSSQQISTRAIDRILAQYTEPQLSDLSMEAVEVDGLAFIYIHLPNETLLFNETAASSSGIDNAWSILKRGTGSLPWRGINGVFDPRLGKWVFGDKIDLRLGVLDPVSVDQYGEMSEWVLYTPFLYLEGLSVDSLNIDIMPGHSVSDDATLFVSMTYDGVTYGKETTALYGSPGNYNQRYIVYRMGYVRNWVGFKLRGASRAKMSFGRGYIEVG</sequence>
<reference evidence="1 3" key="1">
    <citation type="journal article" date="2020" name="Microorganisms">
        <title>Reliable Identification of Environmental Pseudomonas Isolates Using the rpoD Gene.</title>
        <authorList>
            <consortium name="The Broad Institute Genome Sequencing Platform"/>
            <person name="Girard L."/>
            <person name="Lood C."/>
            <person name="Rokni-Zadeh H."/>
            <person name="van Noort V."/>
            <person name="Lavigne R."/>
            <person name="De Mot R."/>
        </authorList>
    </citation>
    <scope>NUCLEOTIDE SEQUENCE</scope>
    <source>
        <strain evidence="1 3">SWRI102</strain>
    </source>
</reference>
<evidence type="ECO:0000313" key="2">
    <source>
        <dbReference type="EMBL" id="MBV4553062.1"/>
    </source>
</evidence>
<proteinExistence type="predicted"/>
<dbReference type="InterPro" id="IPR021098">
    <property type="entry name" value="Phage_P22_Gp10"/>
</dbReference>
<gene>
    <name evidence="2" type="ORF">HU742_018105</name>
    <name evidence="1" type="ORF">HU742_07860</name>
</gene>
<evidence type="ECO:0000313" key="3">
    <source>
        <dbReference type="Proteomes" id="UP000659438"/>
    </source>
</evidence>
<comment type="caution">
    <text evidence="1">The sequence shown here is derived from an EMBL/GenBank/DDBJ whole genome shotgun (WGS) entry which is preliminary data.</text>
</comment>
<dbReference type="EMBL" id="JABWQX010000002">
    <property type="protein sequence ID" value="MBC3395116.1"/>
    <property type="molecule type" value="Genomic_DNA"/>
</dbReference>